<dbReference type="Proteomes" id="UP000193622">
    <property type="component" value="Unassembled WGS sequence"/>
</dbReference>
<dbReference type="Gene3D" id="3.20.20.450">
    <property type="entry name" value="EAL domain"/>
    <property type="match status" value="1"/>
</dbReference>
<comment type="caution">
    <text evidence="4">The sequence shown here is derived from an EMBL/GenBank/DDBJ whole genome shotgun (WGS) entry which is preliminary data.</text>
</comment>
<dbReference type="Pfam" id="PF00990">
    <property type="entry name" value="GGDEF"/>
    <property type="match status" value="1"/>
</dbReference>
<evidence type="ECO:0000259" key="3">
    <source>
        <dbReference type="PROSITE" id="PS50887"/>
    </source>
</evidence>
<dbReference type="CDD" id="cd01948">
    <property type="entry name" value="EAL"/>
    <property type="match status" value="1"/>
</dbReference>
<evidence type="ECO:0000313" key="5">
    <source>
        <dbReference type="Proteomes" id="UP000193622"/>
    </source>
</evidence>
<dbReference type="RefSeq" id="WP_024445684.1">
    <property type="nucleotide sequence ID" value="NZ_LQPC01000015.1"/>
</dbReference>
<feature type="transmembrane region" description="Helical" evidence="1">
    <location>
        <begin position="152"/>
        <end position="172"/>
    </location>
</feature>
<dbReference type="PANTHER" id="PTHR33121:SF70">
    <property type="entry name" value="SIGNALING PROTEIN YKOW"/>
    <property type="match status" value="1"/>
</dbReference>
<evidence type="ECO:0000256" key="1">
    <source>
        <dbReference type="SAM" id="Phobius"/>
    </source>
</evidence>
<dbReference type="SMART" id="SM00267">
    <property type="entry name" value="GGDEF"/>
    <property type="match status" value="1"/>
</dbReference>
<keyword evidence="1" id="KW-0812">Transmembrane</keyword>
<dbReference type="SMART" id="SM00052">
    <property type="entry name" value="EAL"/>
    <property type="match status" value="1"/>
</dbReference>
<keyword evidence="1" id="KW-1133">Transmembrane helix</keyword>
<dbReference type="Pfam" id="PF00563">
    <property type="entry name" value="EAL"/>
    <property type="match status" value="1"/>
</dbReference>
<feature type="transmembrane region" description="Helical" evidence="1">
    <location>
        <begin position="25"/>
        <end position="47"/>
    </location>
</feature>
<dbReference type="AlphaFoldDB" id="A0A1X1WYB2"/>
<reference evidence="4 5" key="1">
    <citation type="submission" date="2016-01" db="EMBL/GenBank/DDBJ databases">
        <title>The new phylogeny of the genus Mycobacterium.</title>
        <authorList>
            <person name="Tarcisio F."/>
            <person name="Conor M."/>
            <person name="Antonella G."/>
            <person name="Elisabetta G."/>
            <person name="Giulia F.S."/>
            <person name="Sara T."/>
            <person name="Anna F."/>
            <person name="Clotilde B."/>
            <person name="Roberto B."/>
            <person name="Veronica D.S."/>
            <person name="Fabio R."/>
            <person name="Monica P."/>
            <person name="Olivier J."/>
            <person name="Enrico T."/>
            <person name="Nicola S."/>
        </authorList>
    </citation>
    <scope>NUCLEOTIDE SEQUENCE [LARGE SCALE GENOMIC DNA]</scope>
    <source>
        <strain evidence="4 5">DSM 45541</strain>
    </source>
</reference>
<feature type="transmembrane region" description="Helical" evidence="1">
    <location>
        <begin position="59"/>
        <end position="77"/>
    </location>
</feature>
<dbReference type="InterPro" id="IPR050706">
    <property type="entry name" value="Cyclic-di-GMP_PDE-like"/>
</dbReference>
<dbReference type="Gene3D" id="3.30.70.270">
    <property type="match status" value="1"/>
</dbReference>
<keyword evidence="1" id="KW-0472">Membrane</keyword>
<dbReference type="SUPFAM" id="SSF141868">
    <property type="entry name" value="EAL domain-like"/>
    <property type="match status" value="1"/>
</dbReference>
<organism evidence="4 5">
    <name type="scientific">Mycolicibacterium iranicum</name>
    <name type="common">Mycobacterium iranicum</name>
    <dbReference type="NCBI Taxonomy" id="912594"/>
    <lineage>
        <taxon>Bacteria</taxon>
        <taxon>Bacillati</taxon>
        <taxon>Actinomycetota</taxon>
        <taxon>Actinomycetes</taxon>
        <taxon>Mycobacteriales</taxon>
        <taxon>Mycobacteriaceae</taxon>
        <taxon>Mycolicibacterium</taxon>
    </lineage>
</organism>
<dbReference type="InterPro" id="IPR000160">
    <property type="entry name" value="GGDEF_dom"/>
</dbReference>
<dbReference type="CDD" id="cd01949">
    <property type="entry name" value="GGDEF"/>
    <property type="match status" value="1"/>
</dbReference>
<sequence>MGGVRAGWAAVKRAQMWPGIATSVLWARTAGSCLVFGGILVALVTTLAPDYFDNSAVQYVNAAIATSMGLFILWRGSRVTHQQLHIIVVAAAAMITMCVLASSPTAAVSIATLYIFIACGAFFVAWPTAMVYLAIAIISCMTAIALTPGTPWWAGFFTSACTVAIGTLIIILGHSVSRAELDDATGVPNRRGFDRVMAAEIARAHSVESGPAVILICVDSYASIHEEFGSRAGDELMQQLVASWQNLLEPEQVIARRSNDEFILMLPAATEQDALSLTQRLRSATSQEFSAGVSKWDIGEPLGPVLKRADVALRRAKSIGRNRTMLESAHLPTLAVQLRDALAAGTIGVRYQPIVRLSEGDAVVGVEALLRWEPAHGSDLQAGEVIRVAEDNDLISELDQYVLRHACIDALWMQQNTPHLRLSLSVNVSGLELVEKGYVDRVLETLASTGWPPTQLVLEVTETVIDVDRPSSILALHELRTHGIRIAIDDFGTGYSSLSRLQKLPTDLLKLDASFIASISSASSSAPPLLHAVAGLADALGLPIVAEGVETAHEANVLRGTGFTMAQGFYFGRAQTREDVVSVVARDRS</sequence>
<feature type="transmembrane region" description="Helical" evidence="1">
    <location>
        <begin position="113"/>
        <end position="146"/>
    </location>
</feature>
<proteinExistence type="predicted"/>
<dbReference type="SUPFAM" id="SSF55073">
    <property type="entry name" value="Nucleotide cyclase"/>
    <property type="match status" value="1"/>
</dbReference>
<gene>
    <name evidence="4" type="ORF">AWC12_03590</name>
</gene>
<protein>
    <submittedName>
        <fullName evidence="4">Diguanylate phosphodiesterase</fullName>
    </submittedName>
</protein>
<dbReference type="InterPro" id="IPR001633">
    <property type="entry name" value="EAL_dom"/>
</dbReference>
<dbReference type="PROSITE" id="PS50887">
    <property type="entry name" value="GGDEF"/>
    <property type="match status" value="1"/>
</dbReference>
<feature type="transmembrane region" description="Helical" evidence="1">
    <location>
        <begin position="83"/>
        <end position="101"/>
    </location>
</feature>
<dbReference type="GO" id="GO:0071111">
    <property type="term" value="F:cyclic-guanylate-specific phosphodiesterase activity"/>
    <property type="evidence" value="ECO:0007669"/>
    <property type="project" value="InterPro"/>
</dbReference>
<dbReference type="InterPro" id="IPR035919">
    <property type="entry name" value="EAL_sf"/>
</dbReference>
<name>A0A1X1WYB2_MYCIR</name>
<dbReference type="EMBL" id="LQPC01000015">
    <property type="protein sequence ID" value="ORV91473.1"/>
    <property type="molecule type" value="Genomic_DNA"/>
</dbReference>
<dbReference type="InterPro" id="IPR043128">
    <property type="entry name" value="Rev_trsase/Diguanyl_cyclase"/>
</dbReference>
<feature type="domain" description="GGDEF" evidence="3">
    <location>
        <begin position="209"/>
        <end position="329"/>
    </location>
</feature>
<feature type="domain" description="EAL" evidence="2">
    <location>
        <begin position="331"/>
        <end position="588"/>
    </location>
</feature>
<dbReference type="PROSITE" id="PS50883">
    <property type="entry name" value="EAL"/>
    <property type="match status" value="1"/>
</dbReference>
<evidence type="ECO:0000313" key="4">
    <source>
        <dbReference type="EMBL" id="ORV91473.1"/>
    </source>
</evidence>
<accession>A0A1X1WYB2</accession>
<dbReference type="NCBIfam" id="TIGR00254">
    <property type="entry name" value="GGDEF"/>
    <property type="match status" value="1"/>
</dbReference>
<dbReference type="PANTHER" id="PTHR33121">
    <property type="entry name" value="CYCLIC DI-GMP PHOSPHODIESTERASE PDEF"/>
    <property type="match status" value="1"/>
</dbReference>
<dbReference type="InterPro" id="IPR029787">
    <property type="entry name" value="Nucleotide_cyclase"/>
</dbReference>
<evidence type="ECO:0000259" key="2">
    <source>
        <dbReference type="PROSITE" id="PS50883"/>
    </source>
</evidence>